<name>M5RMR0_9BACT</name>
<dbReference type="Proteomes" id="UP000011991">
    <property type="component" value="Unassembled WGS sequence"/>
</dbReference>
<organism evidence="2 3">
    <name type="scientific">Rhodopirellula maiorica SM1</name>
    <dbReference type="NCBI Taxonomy" id="1265738"/>
    <lineage>
        <taxon>Bacteria</taxon>
        <taxon>Pseudomonadati</taxon>
        <taxon>Planctomycetota</taxon>
        <taxon>Planctomycetia</taxon>
        <taxon>Pirellulales</taxon>
        <taxon>Pirellulaceae</taxon>
        <taxon>Novipirellula</taxon>
    </lineage>
</organism>
<dbReference type="AlphaFoldDB" id="M5RMR0"/>
<feature type="compositionally biased region" description="Polar residues" evidence="1">
    <location>
        <begin position="39"/>
        <end position="56"/>
    </location>
</feature>
<evidence type="ECO:0000313" key="2">
    <source>
        <dbReference type="EMBL" id="EMI20613.1"/>
    </source>
</evidence>
<reference evidence="2 3" key="1">
    <citation type="journal article" date="2013" name="Mar. Genomics">
        <title>Expression of sulfatases in Rhodopirellula baltica and the diversity of sulfatases in the genus Rhodopirellula.</title>
        <authorList>
            <person name="Wegner C.E."/>
            <person name="Richter-Heitmann T."/>
            <person name="Klindworth A."/>
            <person name="Klockow C."/>
            <person name="Richter M."/>
            <person name="Achstetter T."/>
            <person name="Glockner F.O."/>
            <person name="Harder J."/>
        </authorList>
    </citation>
    <scope>NUCLEOTIDE SEQUENCE [LARGE SCALE GENOMIC DNA]</scope>
    <source>
        <strain evidence="2 3">SM1</strain>
    </source>
</reference>
<evidence type="ECO:0000256" key="1">
    <source>
        <dbReference type="SAM" id="MobiDB-lite"/>
    </source>
</evidence>
<sequence length="56" mass="6366">MKTDQAERNGKHGKPIRLLSFSLRLFDDQPRRNGGHSIRASQKGKNISLYSRAQSL</sequence>
<accession>M5RMR0</accession>
<protein>
    <submittedName>
        <fullName evidence="2">Uncharacterized protein</fullName>
    </submittedName>
</protein>
<dbReference type="EMBL" id="ANOG01000345">
    <property type="protein sequence ID" value="EMI20613.1"/>
    <property type="molecule type" value="Genomic_DNA"/>
</dbReference>
<proteinExistence type="predicted"/>
<keyword evidence="3" id="KW-1185">Reference proteome</keyword>
<evidence type="ECO:0000313" key="3">
    <source>
        <dbReference type="Proteomes" id="UP000011991"/>
    </source>
</evidence>
<feature type="region of interest" description="Disordered" evidence="1">
    <location>
        <begin position="29"/>
        <end position="56"/>
    </location>
</feature>
<gene>
    <name evidence="2" type="ORF">RMSM_02460</name>
</gene>
<comment type="caution">
    <text evidence="2">The sequence shown here is derived from an EMBL/GenBank/DDBJ whole genome shotgun (WGS) entry which is preliminary data.</text>
</comment>